<keyword evidence="1" id="KW-0175">Coiled coil</keyword>
<gene>
    <name evidence="2" type="ORF">ALO94_02104</name>
</gene>
<reference evidence="2 3" key="1">
    <citation type="submission" date="2015-09" db="EMBL/GenBank/DDBJ databases">
        <title>Genome announcement of multiple Pseudomonas syringae strains.</title>
        <authorList>
            <person name="Thakur S."/>
            <person name="Wang P.W."/>
            <person name="Gong Y."/>
            <person name="Weir B.S."/>
            <person name="Guttman D.S."/>
        </authorList>
    </citation>
    <scope>NUCLEOTIDE SEQUENCE [LARGE SCALE GENOMIC DNA]</scope>
    <source>
        <strain evidence="2 3">ICMP16929</strain>
    </source>
</reference>
<accession>A0A0N8TCQ8</accession>
<feature type="coiled-coil region" evidence="1">
    <location>
        <begin position="87"/>
        <end position="114"/>
    </location>
</feature>
<sequence>MLGRPASQPQSSGGVPAGLDLQLIVTEALIGMIAAVTSTSPPTNEPPPPFIQSGIDRAVSRISAHLAPLQAEIEHLRAGGALIVQHMNDYKKERDQLKARCDELEALLRDVYNQNELSLSFDIRIDAALSKPAGNDKA</sequence>
<evidence type="ECO:0000313" key="3">
    <source>
        <dbReference type="Proteomes" id="UP000050384"/>
    </source>
</evidence>
<dbReference type="Proteomes" id="UP000050384">
    <property type="component" value="Unassembled WGS sequence"/>
</dbReference>
<dbReference type="PATRIC" id="fig|264459.3.peg.3591"/>
<comment type="caution">
    <text evidence="2">The sequence shown here is derived from an EMBL/GenBank/DDBJ whole genome shotgun (WGS) entry which is preliminary data.</text>
</comment>
<dbReference type="EMBL" id="LJRI01000140">
    <property type="protein sequence ID" value="KPZ11473.1"/>
    <property type="molecule type" value="Genomic_DNA"/>
</dbReference>
<protein>
    <submittedName>
        <fullName evidence="2">Uncharacterized protein</fullName>
    </submittedName>
</protein>
<dbReference type="AlphaFoldDB" id="A0A0N8TCQ8"/>
<proteinExistence type="predicted"/>
<name>A0A0N8TCQ8_PSESX</name>
<evidence type="ECO:0000256" key="1">
    <source>
        <dbReference type="SAM" id="Coils"/>
    </source>
</evidence>
<organism evidence="2 3">
    <name type="scientific">Pseudomonas syringae pv. spinaceae</name>
    <dbReference type="NCBI Taxonomy" id="264459"/>
    <lineage>
        <taxon>Bacteria</taxon>
        <taxon>Pseudomonadati</taxon>
        <taxon>Pseudomonadota</taxon>
        <taxon>Gammaproteobacteria</taxon>
        <taxon>Pseudomonadales</taxon>
        <taxon>Pseudomonadaceae</taxon>
        <taxon>Pseudomonas</taxon>
        <taxon>Pseudomonas syringae</taxon>
    </lineage>
</organism>
<evidence type="ECO:0000313" key="2">
    <source>
        <dbReference type="EMBL" id="KPZ11473.1"/>
    </source>
</evidence>